<feature type="domain" description="NAD-dependent epimerase/dehydratase" evidence="2">
    <location>
        <begin position="7"/>
        <end position="80"/>
    </location>
</feature>
<dbReference type="SUPFAM" id="SSF51735">
    <property type="entry name" value="NAD(P)-binding Rossmann-fold domains"/>
    <property type="match status" value="1"/>
</dbReference>
<dbReference type="PANTHER" id="PTHR12126">
    <property type="entry name" value="NADH-UBIQUINONE OXIDOREDUCTASE 39 KDA SUBUNIT-RELATED"/>
    <property type="match status" value="1"/>
</dbReference>
<feature type="region of interest" description="Disordered" evidence="1">
    <location>
        <begin position="148"/>
        <end position="176"/>
    </location>
</feature>
<dbReference type="GeneID" id="87952594"/>
<evidence type="ECO:0000259" key="2">
    <source>
        <dbReference type="Pfam" id="PF01370"/>
    </source>
</evidence>
<feature type="compositionally biased region" description="Low complexity" evidence="1">
    <location>
        <begin position="148"/>
        <end position="166"/>
    </location>
</feature>
<dbReference type="Gene3D" id="3.40.50.720">
    <property type="entry name" value="NAD(P)-binding Rossmann-like Domain"/>
    <property type="match status" value="1"/>
</dbReference>
<dbReference type="RefSeq" id="XP_062788298.1">
    <property type="nucleotide sequence ID" value="XM_062932247.1"/>
</dbReference>
<evidence type="ECO:0000313" key="4">
    <source>
        <dbReference type="Proteomes" id="UP001329825"/>
    </source>
</evidence>
<keyword evidence="4" id="KW-1185">Reference proteome</keyword>
<dbReference type="PANTHER" id="PTHR12126:SF16">
    <property type="entry name" value="MIOREX COMPLEX COMPONENT 2"/>
    <property type="match status" value="1"/>
</dbReference>
<evidence type="ECO:0000313" key="3">
    <source>
        <dbReference type="EMBL" id="WRT63558.1"/>
    </source>
</evidence>
<dbReference type="EMBL" id="CP141881">
    <property type="protein sequence ID" value="WRT63558.1"/>
    <property type="molecule type" value="Genomic_DNA"/>
</dbReference>
<protein>
    <recommendedName>
        <fullName evidence="2">NAD-dependent epimerase/dehydratase domain-containing protein</fullName>
    </recommendedName>
</protein>
<dbReference type="InterPro" id="IPR036291">
    <property type="entry name" value="NAD(P)-bd_dom_sf"/>
</dbReference>
<gene>
    <name evidence="3" type="ORF">IL334_000463</name>
</gene>
<dbReference type="Pfam" id="PF01370">
    <property type="entry name" value="Epimerase"/>
    <property type="match status" value="1"/>
</dbReference>
<dbReference type="Proteomes" id="UP001329825">
    <property type="component" value="Chromosome 1"/>
</dbReference>
<reference evidence="3 4" key="1">
    <citation type="submission" date="2024-01" db="EMBL/GenBank/DDBJ databases">
        <title>Comparative genomics of Cryptococcus and Kwoniella reveals pathogenesis evolution and contrasting modes of karyotype evolution via chromosome fusion or intercentromeric recombination.</title>
        <authorList>
            <person name="Coelho M.A."/>
            <person name="David-Palma M."/>
            <person name="Shea T."/>
            <person name="Bowers K."/>
            <person name="McGinley-Smith S."/>
            <person name="Mohammad A.W."/>
            <person name="Gnirke A."/>
            <person name="Yurkov A.M."/>
            <person name="Nowrousian M."/>
            <person name="Sun S."/>
            <person name="Cuomo C.A."/>
            <person name="Heitman J."/>
        </authorList>
    </citation>
    <scope>NUCLEOTIDE SEQUENCE [LARGE SCALE GENOMIC DNA]</scope>
    <source>
        <strain evidence="3">CBS 11374</strain>
    </source>
</reference>
<dbReference type="InterPro" id="IPR051207">
    <property type="entry name" value="ComplexI_NDUFA9_subunit"/>
</dbReference>
<name>A0ABZ1CPF2_9TREE</name>
<sequence>MSVPKLLVIGGNGFLGSAICKSAVTKGWQVSSMSSSGKPYTTPAGHSPSWVSGVTWHSGSAFDPSSYTSLVGQSTAVVHTLGILLEDTGYKESVRNGDIIGLTKSLFSTIGASGSGSGNPLKSEKERQRGYEGMNKDSALKVLDTFLSTSTSTPTPNPKPTISTNPFSFNRKPSSDTMNQSRQFVYISAADAFRPVVPSRYIETKREAELEIARKCQEDGGAKVKPIFMRPGLMYHPHIRPLTTLPAFLIDMSSKLSTASGIANPFASKSPLHGMMESLRTYPLHVDHVASAVLRCIEEAREPSGEEHDSWGGARVVEVPEMRDWAGLGKNKDKIQVGHL</sequence>
<feature type="compositionally biased region" description="Polar residues" evidence="1">
    <location>
        <begin position="167"/>
        <end position="176"/>
    </location>
</feature>
<accession>A0ABZ1CPF2</accession>
<evidence type="ECO:0000256" key="1">
    <source>
        <dbReference type="SAM" id="MobiDB-lite"/>
    </source>
</evidence>
<proteinExistence type="predicted"/>
<organism evidence="3 4">
    <name type="scientific">Kwoniella shivajii</name>
    <dbReference type="NCBI Taxonomy" id="564305"/>
    <lineage>
        <taxon>Eukaryota</taxon>
        <taxon>Fungi</taxon>
        <taxon>Dikarya</taxon>
        <taxon>Basidiomycota</taxon>
        <taxon>Agaricomycotina</taxon>
        <taxon>Tremellomycetes</taxon>
        <taxon>Tremellales</taxon>
        <taxon>Cryptococcaceae</taxon>
        <taxon>Kwoniella</taxon>
    </lineage>
</organism>
<dbReference type="InterPro" id="IPR001509">
    <property type="entry name" value="Epimerase_deHydtase"/>
</dbReference>